<reference evidence="3 4" key="1">
    <citation type="submission" date="2016-10" db="EMBL/GenBank/DDBJ databases">
        <authorList>
            <person name="de Groot N.N."/>
        </authorList>
    </citation>
    <scope>NUCLEOTIDE SEQUENCE [LARGE SCALE GENOMIC DNA]</scope>
    <source>
        <strain evidence="3 4">DSM 20678</strain>
    </source>
</reference>
<proteinExistence type="inferred from homology"/>
<keyword evidence="4" id="KW-1185">Reference proteome</keyword>
<dbReference type="EMBL" id="FOXR01000017">
    <property type="protein sequence ID" value="SFQ19627.1"/>
    <property type="molecule type" value="Genomic_DNA"/>
</dbReference>
<dbReference type="Pfam" id="PF02604">
    <property type="entry name" value="PhdYeFM_antitox"/>
    <property type="match status" value="1"/>
</dbReference>
<dbReference type="Proteomes" id="UP000198577">
    <property type="component" value="Unassembled WGS sequence"/>
</dbReference>
<evidence type="ECO:0000313" key="4">
    <source>
        <dbReference type="Proteomes" id="UP000198577"/>
    </source>
</evidence>
<name>A0A1I5WJ25_9FIRM</name>
<comment type="function">
    <text evidence="2">Antitoxin component of a type II toxin-antitoxin (TA) system.</text>
</comment>
<protein>
    <recommendedName>
        <fullName evidence="2">Antitoxin</fullName>
    </recommendedName>
</protein>
<dbReference type="InterPro" id="IPR006442">
    <property type="entry name" value="Antitoxin_Phd/YefM"/>
</dbReference>
<evidence type="ECO:0000256" key="2">
    <source>
        <dbReference type="RuleBase" id="RU362080"/>
    </source>
</evidence>
<dbReference type="STRING" id="937334.SAMN05444406_11723"/>
<dbReference type="RefSeq" id="WP_092282410.1">
    <property type="nucleotide sequence ID" value="NZ_FOXR01000017.1"/>
</dbReference>
<dbReference type="AlphaFoldDB" id="A0A1I5WJ25"/>
<evidence type="ECO:0000313" key="3">
    <source>
        <dbReference type="EMBL" id="SFQ19627.1"/>
    </source>
</evidence>
<dbReference type="InterPro" id="IPR036165">
    <property type="entry name" value="YefM-like_sf"/>
</dbReference>
<dbReference type="NCBIfam" id="TIGR01552">
    <property type="entry name" value="phd_fam"/>
    <property type="match status" value="1"/>
</dbReference>
<evidence type="ECO:0000256" key="1">
    <source>
        <dbReference type="ARBA" id="ARBA00009981"/>
    </source>
</evidence>
<accession>A0A1I5WJ25</accession>
<organism evidence="3 4">
    <name type="scientific">Caldicoprobacter faecalis</name>
    <dbReference type="NCBI Taxonomy" id="937334"/>
    <lineage>
        <taxon>Bacteria</taxon>
        <taxon>Bacillati</taxon>
        <taxon>Bacillota</taxon>
        <taxon>Clostridia</taxon>
        <taxon>Caldicoprobacterales</taxon>
        <taxon>Caldicoprobacteraceae</taxon>
        <taxon>Caldicoprobacter</taxon>
    </lineage>
</organism>
<sequence length="83" mass="9558">MIQVSATEFKNNVGKYIKLSEKEDILILRKGKAVAKLTSVSKNEKEIAYSRLLGMIKQSEPVTEEIDLDDIRKERLRKYDSIT</sequence>
<dbReference type="SUPFAM" id="SSF143120">
    <property type="entry name" value="YefM-like"/>
    <property type="match status" value="1"/>
</dbReference>
<comment type="similarity">
    <text evidence="1 2">Belongs to the phD/YefM antitoxin family.</text>
</comment>
<gene>
    <name evidence="3" type="ORF">SAMN05444406_11723</name>
</gene>
<dbReference type="OrthoDB" id="9808428at2"/>